<evidence type="ECO:0000256" key="7">
    <source>
        <dbReference type="ARBA" id="ARBA00038475"/>
    </source>
</evidence>
<feature type="transmembrane region" description="Helical" evidence="10">
    <location>
        <begin position="129"/>
        <end position="151"/>
    </location>
</feature>
<comment type="subcellular location">
    <subcellularLocation>
        <location evidence="1 9">Membrane</location>
        <topology evidence="1 9">Multi-pass membrane protein</topology>
    </subcellularLocation>
</comment>
<comment type="caution">
    <text evidence="11">The sequence shown here is derived from an EMBL/GenBank/DDBJ whole genome shotgun (WGS) entry which is preliminary data.</text>
</comment>
<feature type="transmembrane region" description="Helical" evidence="10">
    <location>
        <begin position="96"/>
        <end position="117"/>
    </location>
</feature>
<feature type="transmembrane region" description="Helical" evidence="10">
    <location>
        <begin position="209"/>
        <end position="230"/>
    </location>
</feature>
<reference evidence="11 12" key="1">
    <citation type="journal article" date="2017" name="Curr. Biol.">
        <title>The Evolution of Venom by Co-option of Single-Copy Genes.</title>
        <authorList>
            <person name="Martinson E.O."/>
            <person name="Mrinalini"/>
            <person name="Kelkar Y.D."/>
            <person name="Chang C.H."/>
            <person name="Werren J.H."/>
        </authorList>
    </citation>
    <scope>NUCLEOTIDE SEQUENCE [LARGE SCALE GENOMIC DNA]</scope>
    <source>
        <strain evidence="11 12">Alberta</strain>
        <tissue evidence="11">Whole body</tissue>
    </source>
</reference>
<evidence type="ECO:0000256" key="5">
    <source>
        <dbReference type="ARBA" id="ARBA00022989"/>
    </source>
</evidence>
<evidence type="ECO:0000313" key="12">
    <source>
        <dbReference type="Proteomes" id="UP000215335"/>
    </source>
</evidence>
<evidence type="ECO:0000256" key="10">
    <source>
        <dbReference type="SAM" id="Phobius"/>
    </source>
</evidence>
<feature type="transmembrane region" description="Helical" evidence="10">
    <location>
        <begin position="180"/>
        <end position="197"/>
    </location>
</feature>
<dbReference type="EMBL" id="NNAY01000494">
    <property type="protein sequence ID" value="OXU28009.1"/>
    <property type="molecule type" value="Genomic_DNA"/>
</dbReference>
<keyword evidence="4" id="KW-0677">Repeat</keyword>
<dbReference type="GO" id="GO:0009312">
    <property type="term" value="P:oligosaccharide biosynthetic process"/>
    <property type="evidence" value="ECO:0007669"/>
    <property type="project" value="TreeGrafter"/>
</dbReference>
<accession>A0A232FC40</accession>
<keyword evidence="3 9" id="KW-0812">Transmembrane</keyword>
<sequence length="244" mass="26529">MAQFIQELPLLFFTRECWKNYVEDFNFLHAECFKATLSKTLGLGIIAGSVLVKIPQIVKILQNKSAKGISTVSVLLDLFAITAMASYSFISGFPFSSWGDAVFLGLQTVTIVCLVMYYSDGAAKATAFLAAYISVIAAVVAGLAPLNILWFGQAMNIPVILCSKFTQAYTNYSNGSTGQLSAATGFMLFFGSLARIFTSVQETGDATMVIMYIVSTLANGLIVSQLLYYWNVTEKKAAVSKKKK</sequence>
<protein>
    <recommendedName>
        <fullName evidence="8 9">Mannose-P-dolichol utilization defect 1 protein homolog</fullName>
    </recommendedName>
</protein>
<keyword evidence="2" id="KW-0813">Transport</keyword>
<gene>
    <name evidence="11" type="ORF">TSAR_015853</name>
</gene>
<dbReference type="OrthoDB" id="271506at2759"/>
<comment type="similarity">
    <text evidence="7 9">Belongs to the MPDU1 (TC 2.A.43.3) family.</text>
</comment>
<evidence type="ECO:0000256" key="6">
    <source>
        <dbReference type="ARBA" id="ARBA00023136"/>
    </source>
</evidence>
<name>A0A232FC40_9HYME</name>
<dbReference type="AlphaFoldDB" id="A0A232FC40"/>
<dbReference type="GO" id="GO:0016020">
    <property type="term" value="C:membrane"/>
    <property type="evidence" value="ECO:0007669"/>
    <property type="project" value="UniProtKB-SubCell"/>
</dbReference>
<dbReference type="PANTHER" id="PTHR12226:SF2">
    <property type="entry name" value="MANNOSE-P-DOLICHOL UTILIZATION DEFECT 1 PROTEIN"/>
    <property type="match status" value="1"/>
</dbReference>
<dbReference type="SMART" id="SM00679">
    <property type="entry name" value="CTNS"/>
    <property type="match status" value="2"/>
</dbReference>
<dbReference type="InterPro" id="IPR016817">
    <property type="entry name" value="MannP-dilichol_defect-1"/>
</dbReference>
<keyword evidence="6 9" id="KW-0472">Membrane</keyword>
<dbReference type="Gene3D" id="1.20.1280.290">
    <property type="match status" value="2"/>
</dbReference>
<proteinExistence type="inferred from homology"/>
<evidence type="ECO:0000256" key="8">
    <source>
        <dbReference type="ARBA" id="ARBA00067517"/>
    </source>
</evidence>
<organism evidence="11 12">
    <name type="scientific">Trichomalopsis sarcophagae</name>
    <dbReference type="NCBI Taxonomy" id="543379"/>
    <lineage>
        <taxon>Eukaryota</taxon>
        <taxon>Metazoa</taxon>
        <taxon>Ecdysozoa</taxon>
        <taxon>Arthropoda</taxon>
        <taxon>Hexapoda</taxon>
        <taxon>Insecta</taxon>
        <taxon>Pterygota</taxon>
        <taxon>Neoptera</taxon>
        <taxon>Endopterygota</taxon>
        <taxon>Hymenoptera</taxon>
        <taxon>Apocrita</taxon>
        <taxon>Proctotrupomorpha</taxon>
        <taxon>Chalcidoidea</taxon>
        <taxon>Pteromalidae</taxon>
        <taxon>Pteromalinae</taxon>
        <taxon>Trichomalopsis</taxon>
    </lineage>
</organism>
<dbReference type="PIRSF" id="PIRSF023381">
    <property type="entry name" value="MannP-dilichol_defect-1p"/>
    <property type="match status" value="1"/>
</dbReference>
<dbReference type="FunFam" id="1.20.1280.290:FF:000006">
    <property type="entry name" value="mannose-P-dolichol utilization defect 1 protein"/>
    <property type="match status" value="1"/>
</dbReference>
<evidence type="ECO:0000256" key="3">
    <source>
        <dbReference type="ARBA" id="ARBA00022692"/>
    </source>
</evidence>
<dbReference type="Pfam" id="PF04193">
    <property type="entry name" value="PQ-loop"/>
    <property type="match status" value="2"/>
</dbReference>
<dbReference type="PANTHER" id="PTHR12226">
    <property type="entry name" value="MANNOSE-P-DOLICHOL UTILIZATION DEFECT 1 LEC35 -RELATED"/>
    <property type="match status" value="1"/>
</dbReference>
<evidence type="ECO:0000256" key="9">
    <source>
        <dbReference type="PIRNR" id="PIRNR023381"/>
    </source>
</evidence>
<keyword evidence="5 9" id="KW-1133">Transmembrane helix</keyword>
<dbReference type="Proteomes" id="UP000215335">
    <property type="component" value="Unassembled WGS sequence"/>
</dbReference>
<keyword evidence="12" id="KW-1185">Reference proteome</keyword>
<evidence type="ECO:0000256" key="1">
    <source>
        <dbReference type="ARBA" id="ARBA00004141"/>
    </source>
</evidence>
<evidence type="ECO:0000256" key="2">
    <source>
        <dbReference type="ARBA" id="ARBA00022448"/>
    </source>
</evidence>
<evidence type="ECO:0000313" key="11">
    <source>
        <dbReference type="EMBL" id="OXU28009.1"/>
    </source>
</evidence>
<feature type="transmembrane region" description="Helical" evidence="10">
    <location>
        <begin position="69"/>
        <end position="90"/>
    </location>
</feature>
<dbReference type="STRING" id="543379.A0A232FC40"/>
<evidence type="ECO:0000256" key="4">
    <source>
        <dbReference type="ARBA" id="ARBA00022737"/>
    </source>
</evidence>
<dbReference type="InterPro" id="IPR006603">
    <property type="entry name" value="PQ-loop_rpt"/>
</dbReference>